<dbReference type="Gramene" id="CDY11698">
    <property type="protein sequence ID" value="CDY11698"/>
    <property type="gene ID" value="GSBRNA2T00049886001"/>
</dbReference>
<sequence length="76" mass="8649">MTTILSAVSKLRGCINQIENKNPSGASEHDILSIYDILFLLYVKYKRDFKFDHVWPILKGMEKFTDNNGNAPGAFL</sequence>
<organism evidence="1 2">
    <name type="scientific">Brassica napus</name>
    <name type="common">Rape</name>
    <dbReference type="NCBI Taxonomy" id="3708"/>
    <lineage>
        <taxon>Eukaryota</taxon>
        <taxon>Viridiplantae</taxon>
        <taxon>Streptophyta</taxon>
        <taxon>Embryophyta</taxon>
        <taxon>Tracheophyta</taxon>
        <taxon>Spermatophyta</taxon>
        <taxon>Magnoliopsida</taxon>
        <taxon>eudicotyledons</taxon>
        <taxon>Gunneridae</taxon>
        <taxon>Pentapetalae</taxon>
        <taxon>rosids</taxon>
        <taxon>malvids</taxon>
        <taxon>Brassicales</taxon>
        <taxon>Brassicaceae</taxon>
        <taxon>Brassiceae</taxon>
        <taxon>Brassica</taxon>
    </lineage>
</organism>
<dbReference type="PANTHER" id="PTHR45125">
    <property type="entry name" value="F21J9.4-RELATED"/>
    <property type="match status" value="1"/>
</dbReference>
<name>A0A078FHY3_BRANA</name>
<keyword evidence="2" id="KW-1185">Reference proteome</keyword>
<evidence type="ECO:0000313" key="1">
    <source>
        <dbReference type="EMBL" id="CDY11698.1"/>
    </source>
</evidence>
<accession>A0A078FHY3</accession>
<gene>
    <name evidence="1" type="primary">BnaC06g13060D</name>
    <name evidence="1" type="ORF">GSBRNA2T00049886001</name>
</gene>
<dbReference type="EMBL" id="LK032013">
    <property type="protein sequence ID" value="CDY11698.1"/>
    <property type="molecule type" value="Genomic_DNA"/>
</dbReference>
<dbReference type="PANTHER" id="PTHR45125:SF3">
    <property type="entry name" value="NO-APICAL-MERISTEM-ASSOCIATED CARBOXY-TERMINAL DOMAIN PROTEIN"/>
    <property type="match status" value="1"/>
</dbReference>
<dbReference type="Proteomes" id="UP000028999">
    <property type="component" value="Unassembled WGS sequence"/>
</dbReference>
<dbReference type="OMA" id="WPILKGM"/>
<evidence type="ECO:0000313" key="2">
    <source>
        <dbReference type="Proteomes" id="UP000028999"/>
    </source>
</evidence>
<dbReference type="PaxDb" id="3708-A0A078FHY3"/>
<protein>
    <submittedName>
        <fullName evidence="1">BnaC06g13060D protein</fullName>
    </submittedName>
</protein>
<proteinExistence type="predicted"/>
<dbReference type="AlphaFoldDB" id="A0A078FHY3"/>
<dbReference type="STRING" id="3708.A0A078FHY3"/>
<reference evidence="1 2" key="1">
    <citation type="journal article" date="2014" name="Science">
        <title>Plant genetics. Early allopolyploid evolution in the post-Neolithic Brassica napus oilseed genome.</title>
        <authorList>
            <person name="Chalhoub B."/>
            <person name="Denoeud F."/>
            <person name="Liu S."/>
            <person name="Parkin I.A."/>
            <person name="Tang H."/>
            <person name="Wang X."/>
            <person name="Chiquet J."/>
            <person name="Belcram H."/>
            <person name="Tong C."/>
            <person name="Samans B."/>
            <person name="Correa M."/>
            <person name="Da Silva C."/>
            <person name="Just J."/>
            <person name="Falentin C."/>
            <person name="Koh C.S."/>
            <person name="Le Clainche I."/>
            <person name="Bernard M."/>
            <person name="Bento P."/>
            <person name="Noel B."/>
            <person name="Labadie K."/>
            <person name="Alberti A."/>
            <person name="Charles M."/>
            <person name="Arnaud D."/>
            <person name="Guo H."/>
            <person name="Daviaud C."/>
            <person name="Alamery S."/>
            <person name="Jabbari K."/>
            <person name="Zhao M."/>
            <person name="Edger P.P."/>
            <person name="Chelaifa H."/>
            <person name="Tack D."/>
            <person name="Lassalle G."/>
            <person name="Mestiri I."/>
            <person name="Schnel N."/>
            <person name="Le Paslier M.C."/>
            <person name="Fan G."/>
            <person name="Renault V."/>
            <person name="Bayer P.E."/>
            <person name="Golicz A.A."/>
            <person name="Manoli S."/>
            <person name="Lee T.H."/>
            <person name="Thi V.H."/>
            <person name="Chalabi S."/>
            <person name="Hu Q."/>
            <person name="Fan C."/>
            <person name="Tollenaere R."/>
            <person name="Lu Y."/>
            <person name="Battail C."/>
            <person name="Shen J."/>
            <person name="Sidebottom C.H."/>
            <person name="Wang X."/>
            <person name="Canaguier A."/>
            <person name="Chauveau A."/>
            <person name="Berard A."/>
            <person name="Deniot G."/>
            <person name="Guan M."/>
            <person name="Liu Z."/>
            <person name="Sun F."/>
            <person name="Lim Y.P."/>
            <person name="Lyons E."/>
            <person name="Town C.D."/>
            <person name="Bancroft I."/>
            <person name="Wang X."/>
            <person name="Meng J."/>
            <person name="Ma J."/>
            <person name="Pires J.C."/>
            <person name="King G.J."/>
            <person name="Brunel D."/>
            <person name="Delourme R."/>
            <person name="Renard M."/>
            <person name="Aury J.M."/>
            <person name="Adams K.L."/>
            <person name="Batley J."/>
            <person name="Snowdon R.J."/>
            <person name="Tost J."/>
            <person name="Edwards D."/>
            <person name="Zhou Y."/>
            <person name="Hua W."/>
            <person name="Sharpe A.G."/>
            <person name="Paterson A.H."/>
            <person name="Guan C."/>
            <person name="Wincker P."/>
        </authorList>
    </citation>
    <scope>NUCLEOTIDE SEQUENCE [LARGE SCALE GENOMIC DNA]</scope>
    <source>
        <strain evidence="2">cv. Darmor-bzh</strain>
    </source>
</reference>